<dbReference type="SMART" id="SM00180">
    <property type="entry name" value="EGF_Lam"/>
    <property type="match status" value="5"/>
</dbReference>
<dbReference type="GO" id="GO:0007411">
    <property type="term" value="P:axon guidance"/>
    <property type="evidence" value="ECO:0007669"/>
    <property type="project" value="TreeGrafter"/>
</dbReference>
<keyword evidence="8 9" id="KW-0424">Laminin EGF-like domain</keyword>
<reference evidence="13" key="1">
    <citation type="submission" date="2025-08" db="UniProtKB">
        <authorList>
            <consortium name="Ensembl"/>
        </authorList>
    </citation>
    <scope>IDENTIFICATION</scope>
</reference>
<dbReference type="FunFam" id="2.60.120.260:FF:000018">
    <property type="entry name" value="Laminin subunit gamma 1"/>
    <property type="match status" value="1"/>
</dbReference>
<keyword evidence="4" id="KW-0677">Repeat</keyword>
<feature type="disulfide bond" evidence="9">
    <location>
        <begin position="403"/>
        <end position="412"/>
    </location>
</feature>
<dbReference type="Gene3D" id="2.10.25.10">
    <property type="entry name" value="Laminin"/>
    <property type="match status" value="3"/>
</dbReference>
<evidence type="ECO:0000256" key="1">
    <source>
        <dbReference type="ARBA" id="ARBA00002418"/>
    </source>
</evidence>
<evidence type="ECO:0000256" key="9">
    <source>
        <dbReference type="PROSITE-ProRule" id="PRU00460"/>
    </source>
</evidence>
<evidence type="ECO:0000256" key="5">
    <source>
        <dbReference type="ARBA" id="ARBA00022869"/>
    </source>
</evidence>
<dbReference type="CDD" id="cd00055">
    <property type="entry name" value="EGF_Lam"/>
    <property type="match status" value="4"/>
</dbReference>
<dbReference type="SUPFAM" id="SSF57196">
    <property type="entry name" value="EGF/Laminin"/>
    <property type="match status" value="4"/>
</dbReference>
<feature type="chain" id="PRO_5025385270" evidence="10">
    <location>
        <begin position="21"/>
        <end position="723"/>
    </location>
</feature>
<evidence type="ECO:0000259" key="12">
    <source>
        <dbReference type="PROSITE" id="PS51117"/>
    </source>
</evidence>
<dbReference type="FunFam" id="2.10.25.10:FF:000166">
    <property type="entry name" value="laminin subunit gamma-1"/>
    <property type="match status" value="1"/>
</dbReference>
<dbReference type="InterPro" id="IPR050440">
    <property type="entry name" value="Laminin/Netrin_ECM"/>
</dbReference>
<keyword evidence="6 9" id="KW-1015">Disulfide bond</keyword>
<keyword evidence="5" id="KW-0964">Secreted</keyword>
<dbReference type="PROSITE" id="PS00022">
    <property type="entry name" value="EGF_1"/>
    <property type="match status" value="1"/>
</dbReference>
<protein>
    <submittedName>
        <fullName evidence="13">Laminin subunit gamma 3</fullName>
    </submittedName>
</protein>
<dbReference type="Ensembl" id="ENSPMRT00000037038.1">
    <property type="protein sequence ID" value="ENSPMRP00000034930.1"/>
    <property type="gene ID" value="ENSPMRG00000022606.1"/>
</dbReference>
<dbReference type="PROSITE" id="PS51117">
    <property type="entry name" value="LAMININ_NTER"/>
    <property type="match status" value="1"/>
</dbReference>
<evidence type="ECO:0000256" key="8">
    <source>
        <dbReference type="ARBA" id="ARBA00023292"/>
    </source>
</evidence>
<feature type="disulfide bond" evidence="9">
    <location>
        <begin position="450"/>
        <end position="459"/>
    </location>
</feature>
<evidence type="ECO:0000256" key="10">
    <source>
        <dbReference type="SAM" id="SignalP"/>
    </source>
</evidence>
<dbReference type="OMA" id="ICTSATG"/>
<keyword evidence="14" id="KW-1185">Reference proteome</keyword>
<dbReference type="Gene3D" id="2.170.300.10">
    <property type="entry name" value="Tie2 ligand-binding domain superfamily"/>
    <property type="match status" value="1"/>
</dbReference>
<dbReference type="GeneTree" id="ENSGT00940000161559"/>
<dbReference type="GO" id="GO:0005604">
    <property type="term" value="C:basement membrane"/>
    <property type="evidence" value="ECO:0007669"/>
    <property type="project" value="UniProtKB-SubCell"/>
</dbReference>
<feature type="domain" description="Laminin EGF-like" evidence="11">
    <location>
        <begin position="430"/>
        <end position="479"/>
    </location>
</feature>
<dbReference type="Gene3D" id="2.60.120.260">
    <property type="entry name" value="Galactose-binding domain-like"/>
    <property type="match status" value="1"/>
</dbReference>
<dbReference type="GO" id="GO:0009888">
    <property type="term" value="P:tissue development"/>
    <property type="evidence" value="ECO:0007669"/>
    <property type="project" value="TreeGrafter"/>
</dbReference>
<name>A0A670KEX7_PODMU</name>
<dbReference type="Pfam" id="PF00052">
    <property type="entry name" value="Laminin_B"/>
    <property type="match status" value="1"/>
</dbReference>
<comment type="subcellular location">
    <subcellularLocation>
        <location evidence="2">Secreted</location>
        <location evidence="2">Extracellular space</location>
        <location evidence="2">Extracellular matrix</location>
        <location evidence="2">Basement membrane</location>
    </subcellularLocation>
</comment>
<sequence>MAGVIWCLALVWLGLHLTMGAMDSCYDAHGRAQRCMPIFENAAFGRLAQVSNTCGSPPEDYCLQMGTRDSTTLCHRCDAGSDVLHHNATYLTDFHSQEEPTWWQSQSMAFEVQHPNSVNITLHLGKSYEITYVRLKFHTSRPESFAIYKRSHSNSPWIPYQYYSASCEKTYRKPEGQFLRPGQDERVALCTDEFSDISPLSGGNVAFSTLEGRPSAYSFDQSPILQEWVTGTDLKISLDRLNTFGDDIFKDPKVLQSYYYAISDFSVGGRCKCNGHASECIPNEEDQLVCLCQHNTTGVDCELCQPFYQDRPWARGTAEAANECLPCNCSGRSDECFYDWELYRRTGHGGHCRNCQDNTDGPHCERCRQNFYRWDTQAACQPCNCNPAGSLNPQCDSSGACECKATVAGWKCERCRDGFHSLSEGGCRPCACDAAGSVGTCDPNTGHCRCKEKVEGYLCNRCQPGSFNLQLHNPTGCTSCFCYGHSTACTVAQGYEVHNIISDFSQGSWGTFLYGYICTLQRYVGLIALLTAAVSLISFWELYPFVCFQSCITQRLHEAEEEMQPALSAFQFQRLLSNLTALRIQAKSSRILLKEVQLTSAHPGLSQPALWVEECICPQGYVGQFCESCAPGFKREVPFGGPLVSCVPCSCNQHGSCDPDTGQSSLSLSVSAILFGIVVRVSDKDLGDQGSNPHSAMKLARCDFGLVTVSQPKLSHKVVVGIK</sequence>
<dbReference type="FunFam" id="2.10.25.10:FF:000193">
    <property type="entry name" value="Laminin subunit gamma 1"/>
    <property type="match status" value="1"/>
</dbReference>
<dbReference type="InterPro" id="IPR000742">
    <property type="entry name" value="EGF"/>
</dbReference>
<feature type="domain" description="Laminin EGF-like" evidence="11">
    <location>
        <begin position="383"/>
        <end position="429"/>
    </location>
</feature>
<keyword evidence="7" id="KW-0325">Glycoprotein</keyword>
<dbReference type="GO" id="GO:0014002">
    <property type="term" value="P:astrocyte development"/>
    <property type="evidence" value="ECO:0007669"/>
    <property type="project" value="Ensembl"/>
</dbReference>
<feature type="disulfide bond" evidence="9">
    <location>
        <begin position="383"/>
        <end position="395"/>
    </location>
</feature>
<dbReference type="PROSITE" id="PS50027">
    <property type="entry name" value="EGF_LAM_2"/>
    <property type="match status" value="3"/>
</dbReference>
<dbReference type="GO" id="GO:0007601">
    <property type="term" value="P:visual perception"/>
    <property type="evidence" value="ECO:0007669"/>
    <property type="project" value="Ensembl"/>
</dbReference>
<dbReference type="GO" id="GO:0060041">
    <property type="term" value="P:retina development in camera-type eye"/>
    <property type="evidence" value="ECO:0007669"/>
    <property type="project" value="Ensembl"/>
</dbReference>
<accession>A0A670KEX7</accession>
<evidence type="ECO:0000313" key="13">
    <source>
        <dbReference type="Ensembl" id="ENSPMRP00000034930.1"/>
    </source>
</evidence>
<dbReference type="Pfam" id="PF24973">
    <property type="entry name" value="EGF_LMN_ATRN"/>
    <property type="match status" value="1"/>
</dbReference>
<feature type="domain" description="Laminin EGF-like" evidence="11">
    <location>
        <begin position="327"/>
        <end position="382"/>
    </location>
</feature>
<dbReference type="PRINTS" id="PR00011">
    <property type="entry name" value="EGFLAMININ"/>
</dbReference>
<keyword evidence="3 10" id="KW-0732">Signal</keyword>
<evidence type="ECO:0000259" key="11">
    <source>
        <dbReference type="PROSITE" id="PS50027"/>
    </source>
</evidence>
<dbReference type="GO" id="GO:0060019">
    <property type="term" value="P:radial glial cell differentiation"/>
    <property type="evidence" value="ECO:0007669"/>
    <property type="project" value="Ensembl"/>
</dbReference>
<comment type="function">
    <text evidence="1">Binding to cells via a high affinity receptor, laminin is thought to mediate the attachment, migration and organization of cells into tissues during embryonic development by interacting with other extracellular matrix components.</text>
</comment>
<feature type="disulfide bond" evidence="9">
    <location>
        <begin position="355"/>
        <end position="364"/>
    </location>
</feature>
<dbReference type="InterPro" id="IPR002049">
    <property type="entry name" value="LE_dom"/>
</dbReference>
<dbReference type="Pfam" id="PF00053">
    <property type="entry name" value="EGF_laminin"/>
    <property type="match status" value="4"/>
</dbReference>
<keyword evidence="5" id="KW-0084">Basement membrane</keyword>
<evidence type="ECO:0000256" key="3">
    <source>
        <dbReference type="ARBA" id="ARBA00022729"/>
    </source>
</evidence>
<dbReference type="FunFam" id="2.10.25.10:FF:000067">
    <property type="entry name" value="Laminin subunit gamma 1"/>
    <property type="match status" value="1"/>
</dbReference>
<keyword evidence="5" id="KW-0272">Extracellular matrix</keyword>
<evidence type="ECO:0000256" key="2">
    <source>
        <dbReference type="ARBA" id="ARBA00004302"/>
    </source>
</evidence>
<dbReference type="SMART" id="SM00136">
    <property type="entry name" value="LamNT"/>
    <property type="match status" value="1"/>
</dbReference>
<dbReference type="Pfam" id="PF00055">
    <property type="entry name" value="Laminin_N"/>
    <property type="match status" value="1"/>
</dbReference>
<dbReference type="InterPro" id="IPR008211">
    <property type="entry name" value="Laminin_N"/>
</dbReference>
<evidence type="ECO:0000256" key="6">
    <source>
        <dbReference type="ARBA" id="ARBA00023157"/>
    </source>
</evidence>
<gene>
    <name evidence="13" type="primary">LAMC3</name>
</gene>
<organism evidence="13 14">
    <name type="scientific">Podarcis muralis</name>
    <name type="common">Wall lizard</name>
    <name type="synonym">Lacerta muralis</name>
    <dbReference type="NCBI Taxonomy" id="64176"/>
    <lineage>
        <taxon>Eukaryota</taxon>
        <taxon>Metazoa</taxon>
        <taxon>Chordata</taxon>
        <taxon>Craniata</taxon>
        <taxon>Vertebrata</taxon>
        <taxon>Euteleostomi</taxon>
        <taxon>Lepidosauria</taxon>
        <taxon>Squamata</taxon>
        <taxon>Bifurcata</taxon>
        <taxon>Unidentata</taxon>
        <taxon>Episquamata</taxon>
        <taxon>Laterata</taxon>
        <taxon>Lacertibaenia</taxon>
        <taxon>Lacertidae</taxon>
        <taxon>Podarcis</taxon>
    </lineage>
</organism>
<comment type="caution">
    <text evidence="9">Lacks conserved residue(s) required for the propagation of feature annotation.</text>
</comment>
<feature type="domain" description="Laminin N-terminal" evidence="12">
    <location>
        <begin position="31"/>
        <end position="270"/>
    </location>
</feature>
<evidence type="ECO:0000256" key="4">
    <source>
        <dbReference type="ARBA" id="ARBA00022737"/>
    </source>
</evidence>
<dbReference type="AlphaFoldDB" id="A0A670KEX7"/>
<dbReference type="Proteomes" id="UP000472272">
    <property type="component" value="Unplaced"/>
</dbReference>
<dbReference type="PANTHER" id="PTHR10574">
    <property type="entry name" value="NETRIN/LAMININ-RELATED"/>
    <property type="match status" value="1"/>
</dbReference>
<proteinExistence type="predicted"/>
<evidence type="ECO:0000313" key="14">
    <source>
        <dbReference type="Proteomes" id="UP000472272"/>
    </source>
</evidence>
<dbReference type="PANTHER" id="PTHR10574:SF240">
    <property type="entry name" value="LAMININ SUBUNIT GAMMA-3"/>
    <property type="match status" value="1"/>
</dbReference>
<dbReference type="InterPro" id="IPR000034">
    <property type="entry name" value="Laminin_IV"/>
</dbReference>
<dbReference type="PROSITE" id="PS01248">
    <property type="entry name" value="EGF_LAM_1"/>
    <property type="match status" value="3"/>
</dbReference>
<dbReference type="InterPro" id="IPR056863">
    <property type="entry name" value="LMN_ATRN_NET-like_EGF"/>
</dbReference>
<evidence type="ECO:0000256" key="7">
    <source>
        <dbReference type="ARBA" id="ARBA00023180"/>
    </source>
</evidence>
<dbReference type="GO" id="GO:0009887">
    <property type="term" value="P:animal organ morphogenesis"/>
    <property type="evidence" value="ECO:0007669"/>
    <property type="project" value="TreeGrafter"/>
</dbReference>
<feature type="signal peptide" evidence="10">
    <location>
        <begin position="1"/>
        <end position="20"/>
    </location>
</feature>
<reference evidence="13" key="2">
    <citation type="submission" date="2025-09" db="UniProtKB">
        <authorList>
            <consortium name="Ensembl"/>
        </authorList>
    </citation>
    <scope>IDENTIFICATION</scope>
</reference>